<gene>
    <name evidence="1" type="ORF">LTR77_001400</name>
</gene>
<dbReference type="EMBL" id="JAVRRT010000002">
    <property type="protein sequence ID" value="KAK5174320.1"/>
    <property type="molecule type" value="Genomic_DNA"/>
</dbReference>
<evidence type="ECO:0000313" key="1">
    <source>
        <dbReference type="EMBL" id="KAK5174320.1"/>
    </source>
</evidence>
<proteinExistence type="predicted"/>
<sequence>MADSNTSPPHFAGLPAELWAYITQLAVLLDNPVTFKFSTPKKTVQSLVRQPSILRTCCVLRAEGLAAYYRNNSFVVIGDTELPRALEGRTGAMPPSFQAWINAIGPESRAQMRSLYITHFASIPVRTGWVDHSIIRYVPIRPTYEIFEPYAREMDESGFVFRPYTVKVEFETRRIQLVDITREVESL</sequence>
<comment type="caution">
    <text evidence="1">The sequence shown here is derived from an EMBL/GenBank/DDBJ whole genome shotgun (WGS) entry which is preliminary data.</text>
</comment>
<evidence type="ECO:0000313" key="2">
    <source>
        <dbReference type="Proteomes" id="UP001337655"/>
    </source>
</evidence>
<accession>A0AAV9PL01</accession>
<name>A0AAV9PL01_9PEZI</name>
<keyword evidence="2" id="KW-1185">Reference proteome</keyword>
<organism evidence="1 2">
    <name type="scientific">Saxophila tyrrhenica</name>
    <dbReference type="NCBI Taxonomy" id="1690608"/>
    <lineage>
        <taxon>Eukaryota</taxon>
        <taxon>Fungi</taxon>
        <taxon>Dikarya</taxon>
        <taxon>Ascomycota</taxon>
        <taxon>Pezizomycotina</taxon>
        <taxon>Dothideomycetes</taxon>
        <taxon>Dothideomycetidae</taxon>
        <taxon>Mycosphaerellales</taxon>
        <taxon>Extremaceae</taxon>
        <taxon>Saxophila</taxon>
    </lineage>
</organism>
<reference evidence="1 2" key="1">
    <citation type="submission" date="2023-08" db="EMBL/GenBank/DDBJ databases">
        <title>Black Yeasts Isolated from many extreme environments.</title>
        <authorList>
            <person name="Coleine C."/>
            <person name="Stajich J.E."/>
            <person name="Selbmann L."/>
        </authorList>
    </citation>
    <scope>NUCLEOTIDE SEQUENCE [LARGE SCALE GENOMIC DNA]</scope>
    <source>
        <strain evidence="1 2">CCFEE 5935</strain>
    </source>
</reference>
<dbReference type="AlphaFoldDB" id="A0AAV9PL01"/>
<dbReference type="Proteomes" id="UP001337655">
    <property type="component" value="Unassembled WGS sequence"/>
</dbReference>
<protein>
    <submittedName>
        <fullName evidence="1">Uncharacterized protein</fullName>
    </submittedName>
</protein>
<dbReference type="GeneID" id="89922748"/>
<dbReference type="RefSeq" id="XP_064662989.1">
    <property type="nucleotide sequence ID" value="XM_064798662.1"/>
</dbReference>